<dbReference type="GO" id="GO:0004659">
    <property type="term" value="F:prenyltransferase activity"/>
    <property type="evidence" value="ECO:0007669"/>
    <property type="project" value="InterPro"/>
</dbReference>
<reference evidence="8" key="1">
    <citation type="submission" date="2017-01" db="EMBL/GenBank/DDBJ databases">
        <authorList>
            <person name="Varghese N."/>
            <person name="Submissions S."/>
        </authorList>
    </citation>
    <scope>NUCLEOTIDE SEQUENCE [LARGE SCALE GENOMIC DNA]</scope>
    <source>
        <strain evidence="8">ATCC 12950</strain>
    </source>
</reference>
<organism evidence="7 8">
    <name type="scientific">Microbispora rosea</name>
    <dbReference type="NCBI Taxonomy" id="58117"/>
    <lineage>
        <taxon>Bacteria</taxon>
        <taxon>Bacillati</taxon>
        <taxon>Actinomycetota</taxon>
        <taxon>Actinomycetes</taxon>
        <taxon>Streptosporangiales</taxon>
        <taxon>Streptosporangiaceae</taxon>
        <taxon>Microbispora</taxon>
    </lineage>
</organism>
<comment type="similarity">
    <text evidence="2">Belongs to the FPP/GGPP synthase family.</text>
</comment>
<dbReference type="InterPro" id="IPR000092">
    <property type="entry name" value="Polyprenyl_synt"/>
</dbReference>
<dbReference type="CDD" id="cd00685">
    <property type="entry name" value="Trans_IPPS_HT"/>
    <property type="match status" value="1"/>
</dbReference>
<dbReference type="AlphaFoldDB" id="A0A1N6TQ11"/>
<name>A0A1N6TQ11_9ACTN</name>
<feature type="region of interest" description="Disordered" evidence="6">
    <location>
        <begin position="323"/>
        <end position="350"/>
    </location>
</feature>
<protein>
    <submittedName>
        <fullName evidence="7">Heptaprenyl diphosphate synthase</fullName>
    </submittedName>
</protein>
<sequence>MTSESVSRAFPALESDLDRVREIVGMADVPSRSELTPLTRQPAGHRHLIRPTLALLSYYVLAGTERAADVRAVKAAAAVELLHMASLYHDDVIDDARRRRGRPSVNIVWGARLAVLAGDLLFTSASRILSELGRREPMMVAETAQRICSGMIAETADRFLLSRTEAAYLEVTGAKTAELLSLACRLGAMQAGRDPEAEEDLAAFGWHLGMAYQVRDDILDLTATTGELGKPANSDIVEGVYTLPVIRALGREPSLARLLRRGLTAADAERARQLVLSCGAVDEARQVAGTHVETALRRLDLLQLRGLGDPRSREGLAGYVRSITSSGGKGSPAPVTVPAPSPASPAVPSLAPASARPGVLTGRQEHVQERLDAWLLDTGLAATPEEARHPRWNAMASTAVRFWPGADAEQAETLARWMLVIAVVDDLFDEPGLADPGEIARLRHRLALLVRGLDDTPATGGAVATAMAQAWERVRLIQPPSWRTRALGHFEEWLEAAEREACHRLSGFIPSLRDQFTLRLGSSGAPVFLDTFEITYGGELEPAVRDHPLVRRLLDVAAAAALAENDLRTLDEDEAVGAPYNLVRVLRHETGCTRQEAIDEVTRQVEDGFAQVDAILTAAPAILRPADGSAASVTGTGLLRLARERLPSWRTLHSIDRYSRSSAGSETYLARLRRELLVEYAETGAAR</sequence>
<dbReference type="SFLD" id="SFLDS00005">
    <property type="entry name" value="Isoprenoid_Synthase_Type_I"/>
    <property type="match status" value="1"/>
</dbReference>
<dbReference type="InterPro" id="IPR008949">
    <property type="entry name" value="Isoprenoid_synthase_dom_sf"/>
</dbReference>
<dbReference type="InterPro" id="IPR033749">
    <property type="entry name" value="Polyprenyl_synt_CS"/>
</dbReference>
<keyword evidence="4" id="KW-0479">Metal-binding</keyword>
<evidence type="ECO:0000313" key="8">
    <source>
        <dbReference type="Proteomes" id="UP000186096"/>
    </source>
</evidence>
<dbReference type="PANTHER" id="PTHR12001:SF69">
    <property type="entry name" value="ALL TRANS-POLYPRENYL-DIPHOSPHATE SYNTHASE PDSS1"/>
    <property type="match status" value="1"/>
</dbReference>
<dbReference type="SUPFAM" id="SSF48576">
    <property type="entry name" value="Terpenoid synthases"/>
    <property type="match status" value="2"/>
</dbReference>
<proteinExistence type="inferred from homology"/>
<keyword evidence="8" id="KW-1185">Reference proteome</keyword>
<dbReference type="GO" id="GO:0046872">
    <property type="term" value="F:metal ion binding"/>
    <property type="evidence" value="ECO:0007669"/>
    <property type="project" value="UniProtKB-KW"/>
</dbReference>
<dbReference type="GO" id="GO:0008299">
    <property type="term" value="P:isoprenoid biosynthetic process"/>
    <property type="evidence" value="ECO:0007669"/>
    <property type="project" value="InterPro"/>
</dbReference>
<dbReference type="Pfam" id="PF19086">
    <property type="entry name" value="Terpene_syn_C_2"/>
    <property type="match status" value="1"/>
</dbReference>
<dbReference type="EMBL" id="FTNI01000002">
    <property type="protein sequence ID" value="SIQ55357.1"/>
    <property type="molecule type" value="Genomic_DNA"/>
</dbReference>
<comment type="cofactor">
    <cofactor evidence="1">
        <name>Mg(2+)</name>
        <dbReference type="ChEBI" id="CHEBI:18420"/>
    </cofactor>
</comment>
<accession>A0A1N6TQ11</accession>
<evidence type="ECO:0000256" key="4">
    <source>
        <dbReference type="ARBA" id="ARBA00022723"/>
    </source>
</evidence>
<feature type="compositionally biased region" description="Pro residues" evidence="6">
    <location>
        <begin position="335"/>
        <end position="345"/>
    </location>
</feature>
<dbReference type="OrthoDB" id="4497239at2"/>
<evidence type="ECO:0000256" key="1">
    <source>
        <dbReference type="ARBA" id="ARBA00001946"/>
    </source>
</evidence>
<evidence type="ECO:0000256" key="2">
    <source>
        <dbReference type="ARBA" id="ARBA00006706"/>
    </source>
</evidence>
<evidence type="ECO:0000256" key="5">
    <source>
        <dbReference type="ARBA" id="ARBA00022842"/>
    </source>
</evidence>
<evidence type="ECO:0000256" key="3">
    <source>
        <dbReference type="ARBA" id="ARBA00022679"/>
    </source>
</evidence>
<keyword evidence="5" id="KW-0460">Magnesium</keyword>
<dbReference type="STRING" id="58117.SAMN05421833_102435"/>
<dbReference type="Gene3D" id="1.10.600.10">
    <property type="entry name" value="Farnesyl Diphosphate Synthase"/>
    <property type="match status" value="2"/>
</dbReference>
<dbReference type="Pfam" id="PF00348">
    <property type="entry name" value="polyprenyl_synt"/>
    <property type="match status" value="1"/>
</dbReference>
<gene>
    <name evidence="7" type="ORF">SAMN05421833_102435</name>
</gene>
<evidence type="ECO:0000256" key="6">
    <source>
        <dbReference type="SAM" id="MobiDB-lite"/>
    </source>
</evidence>
<dbReference type="Proteomes" id="UP000186096">
    <property type="component" value="Unassembled WGS sequence"/>
</dbReference>
<dbReference type="PANTHER" id="PTHR12001">
    <property type="entry name" value="GERANYLGERANYL PYROPHOSPHATE SYNTHASE"/>
    <property type="match status" value="1"/>
</dbReference>
<dbReference type="PROSITE" id="PS00444">
    <property type="entry name" value="POLYPRENYL_SYNTHASE_2"/>
    <property type="match status" value="1"/>
</dbReference>
<evidence type="ECO:0000313" key="7">
    <source>
        <dbReference type="EMBL" id="SIQ55357.1"/>
    </source>
</evidence>
<keyword evidence="3" id="KW-0808">Transferase</keyword>
<dbReference type="RefSeq" id="WP_159454732.1">
    <property type="nucleotide sequence ID" value="NZ_FTNI01000002.1"/>
</dbReference>